<feature type="signal peptide" evidence="2">
    <location>
        <begin position="1"/>
        <end position="21"/>
    </location>
</feature>
<sequence length="223" mass="24071">MVIAFSLLLASLTFDFPPQRASPTLRHSSPRALTPPPPPPPSLDPPHGAEGRPGAQLPRSRLPLAMLAGGGEPGVARLSTPSLPAEAVVENLLRALQKNDSPEVDAGLRAFWAWTHELYRGRPVNGHGDFQIFAARAVRSELAPLLGSTRWVLEPINPVGDGSKYATHVARVWPAGDEGGKSVRRYLFQLRREQRPPYNGAWSVWGVIVSDSVGSIQDLSGGF</sequence>
<evidence type="ECO:0000313" key="3">
    <source>
        <dbReference type="EMBL" id="KAL1522951.1"/>
    </source>
</evidence>
<evidence type="ECO:0000256" key="1">
    <source>
        <dbReference type="SAM" id="MobiDB-lite"/>
    </source>
</evidence>
<reference evidence="3 4" key="1">
    <citation type="journal article" date="2024" name="Science">
        <title>Giant polyketide synthase enzymes in the biosynthesis of giant marine polyether toxins.</title>
        <authorList>
            <person name="Fallon T.R."/>
            <person name="Shende V.V."/>
            <person name="Wierzbicki I.H."/>
            <person name="Pendleton A.L."/>
            <person name="Watervoot N.F."/>
            <person name="Auber R.P."/>
            <person name="Gonzalez D.J."/>
            <person name="Wisecaver J.H."/>
            <person name="Moore B.S."/>
        </authorList>
    </citation>
    <scope>NUCLEOTIDE SEQUENCE [LARGE SCALE GENOMIC DNA]</scope>
    <source>
        <strain evidence="3 4">12B1</strain>
    </source>
</reference>
<organism evidence="3 4">
    <name type="scientific">Prymnesium parvum</name>
    <name type="common">Toxic golden alga</name>
    <dbReference type="NCBI Taxonomy" id="97485"/>
    <lineage>
        <taxon>Eukaryota</taxon>
        <taxon>Haptista</taxon>
        <taxon>Haptophyta</taxon>
        <taxon>Prymnesiophyceae</taxon>
        <taxon>Prymnesiales</taxon>
        <taxon>Prymnesiaceae</taxon>
        <taxon>Prymnesium</taxon>
    </lineage>
</organism>
<evidence type="ECO:0000256" key="2">
    <source>
        <dbReference type="SAM" id="SignalP"/>
    </source>
</evidence>
<evidence type="ECO:0000313" key="4">
    <source>
        <dbReference type="Proteomes" id="UP001515480"/>
    </source>
</evidence>
<keyword evidence="2" id="KW-0732">Signal</keyword>
<protein>
    <submittedName>
        <fullName evidence="3">Uncharacterized protein</fullName>
    </submittedName>
</protein>
<dbReference type="Proteomes" id="UP001515480">
    <property type="component" value="Unassembled WGS sequence"/>
</dbReference>
<feature type="compositionally biased region" description="Pro residues" evidence="1">
    <location>
        <begin position="33"/>
        <end position="44"/>
    </location>
</feature>
<dbReference type="EMBL" id="JBGBPQ010000006">
    <property type="protein sequence ID" value="KAL1522951.1"/>
    <property type="molecule type" value="Genomic_DNA"/>
</dbReference>
<comment type="caution">
    <text evidence="3">The sequence shown here is derived from an EMBL/GenBank/DDBJ whole genome shotgun (WGS) entry which is preliminary data.</text>
</comment>
<name>A0AB34JLZ9_PRYPA</name>
<gene>
    <name evidence="3" type="ORF">AB1Y20_017915</name>
</gene>
<dbReference type="AlphaFoldDB" id="A0AB34JLZ9"/>
<feature type="chain" id="PRO_5044274114" evidence="2">
    <location>
        <begin position="22"/>
        <end position="223"/>
    </location>
</feature>
<accession>A0AB34JLZ9</accession>
<proteinExistence type="predicted"/>
<keyword evidence="4" id="KW-1185">Reference proteome</keyword>
<feature type="region of interest" description="Disordered" evidence="1">
    <location>
        <begin position="20"/>
        <end position="57"/>
    </location>
</feature>